<dbReference type="EMBL" id="JYDL01000020">
    <property type="protein sequence ID" value="KRX24101.1"/>
    <property type="molecule type" value="Genomic_DNA"/>
</dbReference>
<protein>
    <submittedName>
        <fullName evidence="1">Uncharacterized protein</fullName>
    </submittedName>
</protein>
<evidence type="ECO:0000313" key="2">
    <source>
        <dbReference type="Proteomes" id="UP000054630"/>
    </source>
</evidence>
<reference evidence="1 2" key="1">
    <citation type="submission" date="2015-01" db="EMBL/GenBank/DDBJ databases">
        <title>Evolution of Trichinella species and genotypes.</title>
        <authorList>
            <person name="Korhonen P.K."/>
            <person name="Edoardo P."/>
            <person name="Giuseppe L.R."/>
            <person name="Gasser R.B."/>
        </authorList>
    </citation>
    <scope>NUCLEOTIDE SEQUENCE [LARGE SCALE GENOMIC DNA]</scope>
    <source>
        <strain evidence="1">ISS37</strain>
    </source>
</reference>
<dbReference type="AlphaFoldDB" id="A0A0V0SCW9"/>
<name>A0A0V0SCW9_9BILA</name>
<accession>A0A0V0SCW9</accession>
<comment type="caution">
    <text evidence="1">The sequence shown here is derived from an EMBL/GenBank/DDBJ whole genome shotgun (WGS) entry which is preliminary data.</text>
</comment>
<sequence>MNGFHHWSDCEYELLPNRSLIEGRDRRFMDESFIFDSISFISDFHQSWNEDLKKSMKHPVRCYRLFQEYMNLLRGAFTAFSLIL</sequence>
<proteinExistence type="predicted"/>
<organism evidence="1 2">
    <name type="scientific">Trichinella nelsoni</name>
    <dbReference type="NCBI Taxonomy" id="6336"/>
    <lineage>
        <taxon>Eukaryota</taxon>
        <taxon>Metazoa</taxon>
        <taxon>Ecdysozoa</taxon>
        <taxon>Nematoda</taxon>
        <taxon>Enoplea</taxon>
        <taxon>Dorylaimia</taxon>
        <taxon>Trichinellida</taxon>
        <taxon>Trichinellidae</taxon>
        <taxon>Trichinella</taxon>
    </lineage>
</organism>
<gene>
    <name evidence="1" type="ORF">T07_7109</name>
</gene>
<evidence type="ECO:0000313" key="1">
    <source>
        <dbReference type="EMBL" id="KRX24101.1"/>
    </source>
</evidence>
<keyword evidence="2" id="KW-1185">Reference proteome</keyword>
<dbReference type="Proteomes" id="UP000054630">
    <property type="component" value="Unassembled WGS sequence"/>
</dbReference>